<dbReference type="STRING" id="97331.A0A437A719"/>
<accession>A0A437A719</accession>
<reference evidence="6 7" key="1">
    <citation type="submission" date="2019-01" db="EMBL/GenBank/DDBJ databases">
        <title>Intercellular communication is required for trap formation in the nematode-trapping fungus Duddingtonia flagrans.</title>
        <authorList>
            <person name="Youssar L."/>
            <person name="Wernet V."/>
            <person name="Hensel N."/>
            <person name="Hildebrandt H.-G."/>
            <person name="Fischer R."/>
        </authorList>
    </citation>
    <scope>NUCLEOTIDE SEQUENCE [LARGE SCALE GENOMIC DNA]</scope>
    <source>
        <strain evidence="6 7">CBS H-5679</strain>
    </source>
</reference>
<feature type="domain" description="HMG box" evidence="5">
    <location>
        <begin position="158"/>
        <end position="227"/>
    </location>
</feature>
<dbReference type="SUPFAM" id="SSF47095">
    <property type="entry name" value="HMG-box"/>
    <property type="match status" value="1"/>
</dbReference>
<dbReference type="GO" id="GO:0010468">
    <property type="term" value="P:regulation of gene expression"/>
    <property type="evidence" value="ECO:0007669"/>
    <property type="project" value="TreeGrafter"/>
</dbReference>
<gene>
    <name evidence="6" type="ORF">DFL_005169</name>
</gene>
<sequence>MDGTGHGMAPLQGRTNQPSSSLLPSSTSPFLTLLKNSHETMARSKDKPAPAPAAPVVNSQDVIQKYQQLCVSLDSLANAAHVASYAAGQYMQANFPDFKPGDQTFFGGTLARAGAVAAAVARTASLVPEAEEEAAEEGNASKRRKRTKTTTPKDPNAPKKPLTAYFAFAKAARQDVVQELPSASNKEITEELAARWATMKDTGEQQPFRDQYVIEMQKYNKLLAAYKAKLSGQPAPEEVPEEAEPEEEEEEEPAPPPKPVTPKATKGRKEKGESSKKKTKEKATPKEKSSRKRSTKEVTPPPSAGEEEQQQAAPATKSPRKRKRKAAD</sequence>
<feature type="compositionally biased region" description="Basic residues" evidence="4">
    <location>
        <begin position="318"/>
        <end position="328"/>
    </location>
</feature>
<dbReference type="PROSITE" id="PS50118">
    <property type="entry name" value="HMG_BOX_2"/>
    <property type="match status" value="1"/>
</dbReference>
<dbReference type="OrthoDB" id="5550281at2759"/>
<feature type="region of interest" description="Disordered" evidence="4">
    <location>
        <begin position="230"/>
        <end position="328"/>
    </location>
</feature>
<evidence type="ECO:0000256" key="3">
    <source>
        <dbReference type="PROSITE-ProRule" id="PRU00267"/>
    </source>
</evidence>
<dbReference type="Gene3D" id="1.10.30.10">
    <property type="entry name" value="High mobility group box domain"/>
    <property type="match status" value="1"/>
</dbReference>
<proteinExistence type="predicted"/>
<dbReference type="AlphaFoldDB" id="A0A437A719"/>
<feature type="region of interest" description="Disordered" evidence="4">
    <location>
        <begin position="1"/>
        <end position="56"/>
    </location>
</feature>
<dbReference type="InterPro" id="IPR051965">
    <property type="entry name" value="ChromReg_NeuronalGeneExpr"/>
</dbReference>
<organism evidence="6 7">
    <name type="scientific">Arthrobotrys flagrans</name>
    <name type="common">Nematode-trapping fungus</name>
    <name type="synonym">Trichothecium flagrans</name>
    <dbReference type="NCBI Taxonomy" id="97331"/>
    <lineage>
        <taxon>Eukaryota</taxon>
        <taxon>Fungi</taxon>
        <taxon>Dikarya</taxon>
        <taxon>Ascomycota</taxon>
        <taxon>Pezizomycotina</taxon>
        <taxon>Orbiliomycetes</taxon>
        <taxon>Orbiliales</taxon>
        <taxon>Orbiliaceae</taxon>
        <taxon>Arthrobotrys</taxon>
    </lineage>
</organism>
<dbReference type="PANTHER" id="PTHR46040">
    <property type="entry name" value="HIGH MOBILITY GROUP PROTEIN 2"/>
    <property type="match status" value="1"/>
</dbReference>
<comment type="caution">
    <text evidence="6">The sequence shown here is derived from an EMBL/GenBank/DDBJ whole genome shotgun (WGS) entry which is preliminary data.</text>
</comment>
<dbReference type="PANTHER" id="PTHR46040:SF3">
    <property type="entry name" value="HIGH MOBILITY GROUP PROTEIN 2"/>
    <property type="match status" value="1"/>
</dbReference>
<evidence type="ECO:0000256" key="1">
    <source>
        <dbReference type="ARBA" id="ARBA00023125"/>
    </source>
</evidence>
<evidence type="ECO:0000256" key="2">
    <source>
        <dbReference type="ARBA" id="ARBA00023242"/>
    </source>
</evidence>
<dbReference type="EMBL" id="SAEB01000006">
    <property type="protein sequence ID" value="RVD86918.1"/>
    <property type="molecule type" value="Genomic_DNA"/>
</dbReference>
<dbReference type="GO" id="GO:0005634">
    <property type="term" value="C:nucleus"/>
    <property type="evidence" value="ECO:0007669"/>
    <property type="project" value="UniProtKB-UniRule"/>
</dbReference>
<dbReference type="InterPro" id="IPR009071">
    <property type="entry name" value="HMG_box_dom"/>
</dbReference>
<evidence type="ECO:0000256" key="4">
    <source>
        <dbReference type="SAM" id="MobiDB-lite"/>
    </source>
</evidence>
<dbReference type="GeneID" id="93587480"/>
<dbReference type="Proteomes" id="UP000283090">
    <property type="component" value="Unassembled WGS sequence"/>
</dbReference>
<evidence type="ECO:0000259" key="5">
    <source>
        <dbReference type="PROSITE" id="PS50118"/>
    </source>
</evidence>
<feature type="compositionally biased region" description="Basic and acidic residues" evidence="4">
    <location>
        <begin position="270"/>
        <end position="288"/>
    </location>
</feature>
<dbReference type="VEuPathDB" id="FungiDB:DFL_005169"/>
<dbReference type="RefSeq" id="XP_067492462.1">
    <property type="nucleotide sequence ID" value="XM_067634388.1"/>
</dbReference>
<feature type="region of interest" description="Disordered" evidence="4">
    <location>
        <begin position="127"/>
        <end position="160"/>
    </location>
</feature>
<protein>
    <recommendedName>
        <fullName evidence="5">HMG box domain-containing protein</fullName>
    </recommendedName>
</protein>
<dbReference type="Pfam" id="PF00505">
    <property type="entry name" value="HMG_box"/>
    <property type="match status" value="1"/>
</dbReference>
<dbReference type="SMART" id="SM00398">
    <property type="entry name" value="HMG"/>
    <property type="match status" value="1"/>
</dbReference>
<evidence type="ECO:0000313" key="6">
    <source>
        <dbReference type="EMBL" id="RVD86918.1"/>
    </source>
</evidence>
<feature type="DNA-binding region" description="HMG box" evidence="3">
    <location>
        <begin position="158"/>
        <end position="227"/>
    </location>
</feature>
<feature type="compositionally biased region" description="Low complexity" evidence="4">
    <location>
        <begin position="18"/>
        <end position="34"/>
    </location>
</feature>
<evidence type="ECO:0000313" key="7">
    <source>
        <dbReference type="Proteomes" id="UP000283090"/>
    </source>
</evidence>
<feature type="compositionally biased region" description="Basic and acidic residues" evidence="4">
    <location>
        <begin position="36"/>
        <end position="48"/>
    </location>
</feature>
<dbReference type="InterPro" id="IPR036910">
    <property type="entry name" value="HMG_box_dom_sf"/>
</dbReference>
<keyword evidence="7" id="KW-1185">Reference proteome</keyword>
<dbReference type="GO" id="GO:0003677">
    <property type="term" value="F:DNA binding"/>
    <property type="evidence" value="ECO:0007669"/>
    <property type="project" value="UniProtKB-UniRule"/>
</dbReference>
<keyword evidence="2 3" id="KW-0539">Nucleus</keyword>
<feature type="compositionally biased region" description="Acidic residues" evidence="4">
    <location>
        <begin position="238"/>
        <end position="253"/>
    </location>
</feature>
<keyword evidence="1 3" id="KW-0238">DNA-binding</keyword>
<name>A0A437A719_ARTFL</name>